<sequence>KSAELAADVAKLEKEIQEVQRQLVEAEKAGGIKQIPIPKLVKSVEKSEPPPATLAPPAKQAKAEAPAKKEKSGGEKKAAGGGGKKAENAAADDAIDVGRLDLRVGRIIKCEKHPDADALYVEQIDVGEPTPRTVVSGLVRHVPLDQMQNRLVVVLCNLKPAKMRGVESRAMVMCASSPEKVEIMEVDQSSQPGTPVLCPPYTHRPDAQLNPKKKVWETVAVDLKVCPEGYAVWKDCPLLVGGNTKMTAPTLRGVFIK</sequence>
<dbReference type="CDD" id="cd02799">
    <property type="entry name" value="tRNA_bind_EMAP-II_like"/>
    <property type="match status" value="1"/>
</dbReference>
<dbReference type="InterPro" id="IPR051270">
    <property type="entry name" value="Tyrosine-tRNA_ligase_regulator"/>
</dbReference>
<proteinExistence type="predicted"/>
<evidence type="ECO:0000256" key="3">
    <source>
        <dbReference type="ARBA" id="ARBA00022555"/>
    </source>
</evidence>
<dbReference type="SUPFAM" id="SSF50249">
    <property type="entry name" value="Nucleic acid-binding proteins"/>
    <property type="match status" value="1"/>
</dbReference>
<dbReference type="InterPro" id="IPR012340">
    <property type="entry name" value="NA-bd_OB-fold"/>
</dbReference>
<accession>A0A0B1RUW4</accession>
<dbReference type="Pfam" id="PF01588">
    <property type="entry name" value="tRNA_bind"/>
    <property type="match status" value="1"/>
</dbReference>
<reference evidence="10 11" key="1">
    <citation type="submission" date="2014-03" db="EMBL/GenBank/DDBJ databases">
        <title>Draft genome of the hookworm Oesophagostomum dentatum.</title>
        <authorList>
            <person name="Mitreva M."/>
        </authorList>
    </citation>
    <scope>NUCLEOTIDE SEQUENCE [LARGE SCALE GENOMIC DNA]</scope>
    <source>
        <strain evidence="10 11">OD-Hann</strain>
    </source>
</reference>
<feature type="compositionally biased region" description="Basic and acidic residues" evidence="8">
    <location>
        <begin position="61"/>
        <end position="78"/>
    </location>
</feature>
<dbReference type="GO" id="GO:0000049">
    <property type="term" value="F:tRNA binding"/>
    <property type="evidence" value="ECO:0007669"/>
    <property type="project" value="UniProtKB-UniRule"/>
</dbReference>
<evidence type="ECO:0000256" key="6">
    <source>
        <dbReference type="PROSITE-ProRule" id="PRU00209"/>
    </source>
</evidence>
<evidence type="ECO:0000259" key="9">
    <source>
        <dbReference type="PROSITE" id="PS50886"/>
    </source>
</evidence>
<evidence type="ECO:0000256" key="8">
    <source>
        <dbReference type="SAM" id="MobiDB-lite"/>
    </source>
</evidence>
<protein>
    <submittedName>
        <fullName evidence="10">Putative methionine--tRNA ligase, beta subunit</fullName>
    </submittedName>
</protein>
<dbReference type="PROSITE" id="PS50886">
    <property type="entry name" value="TRBD"/>
    <property type="match status" value="1"/>
</dbReference>
<gene>
    <name evidence="10" type="ORF">OESDEN_25442</name>
</gene>
<dbReference type="AlphaFoldDB" id="A0A0B1RUW4"/>
<evidence type="ECO:0000313" key="11">
    <source>
        <dbReference type="Proteomes" id="UP000053660"/>
    </source>
</evidence>
<dbReference type="GO" id="GO:0005737">
    <property type="term" value="C:cytoplasm"/>
    <property type="evidence" value="ECO:0007669"/>
    <property type="project" value="UniProtKB-SubCell"/>
</dbReference>
<dbReference type="InterPro" id="IPR002547">
    <property type="entry name" value="tRNA-bd_dom"/>
</dbReference>
<keyword evidence="5" id="KW-0648">Protein biosynthesis</keyword>
<dbReference type="GO" id="GO:0016874">
    <property type="term" value="F:ligase activity"/>
    <property type="evidence" value="ECO:0007669"/>
    <property type="project" value="UniProtKB-KW"/>
</dbReference>
<dbReference type="OrthoDB" id="197206at2759"/>
<evidence type="ECO:0000256" key="2">
    <source>
        <dbReference type="ARBA" id="ARBA00022490"/>
    </source>
</evidence>
<keyword evidence="4 6" id="KW-0694">RNA-binding</keyword>
<dbReference type="GO" id="GO:0006412">
    <property type="term" value="P:translation"/>
    <property type="evidence" value="ECO:0007669"/>
    <property type="project" value="UniProtKB-KW"/>
</dbReference>
<name>A0A0B1RUW4_OESDE</name>
<dbReference type="Proteomes" id="UP000053660">
    <property type="component" value="Unassembled WGS sequence"/>
</dbReference>
<keyword evidence="11" id="KW-1185">Reference proteome</keyword>
<keyword evidence="10" id="KW-0436">Ligase</keyword>
<evidence type="ECO:0000256" key="4">
    <source>
        <dbReference type="ARBA" id="ARBA00022884"/>
    </source>
</evidence>
<feature type="coiled-coil region" evidence="7">
    <location>
        <begin position="2"/>
        <end position="29"/>
    </location>
</feature>
<organism evidence="10 11">
    <name type="scientific">Oesophagostomum dentatum</name>
    <name type="common">Nodular worm</name>
    <dbReference type="NCBI Taxonomy" id="61180"/>
    <lineage>
        <taxon>Eukaryota</taxon>
        <taxon>Metazoa</taxon>
        <taxon>Ecdysozoa</taxon>
        <taxon>Nematoda</taxon>
        <taxon>Chromadorea</taxon>
        <taxon>Rhabditida</taxon>
        <taxon>Rhabditina</taxon>
        <taxon>Rhabditomorpha</taxon>
        <taxon>Strongyloidea</taxon>
        <taxon>Strongylidae</taxon>
        <taxon>Oesophagostomum</taxon>
    </lineage>
</organism>
<keyword evidence="7" id="KW-0175">Coiled coil</keyword>
<dbReference type="EMBL" id="KN613233">
    <property type="protein sequence ID" value="KHJ74942.1"/>
    <property type="molecule type" value="Genomic_DNA"/>
</dbReference>
<keyword evidence="3 6" id="KW-0820">tRNA-binding</keyword>
<feature type="non-terminal residue" evidence="10">
    <location>
        <position position="1"/>
    </location>
</feature>
<evidence type="ECO:0000256" key="5">
    <source>
        <dbReference type="ARBA" id="ARBA00022917"/>
    </source>
</evidence>
<comment type="subcellular location">
    <subcellularLocation>
        <location evidence="1">Cytoplasm</location>
    </subcellularLocation>
</comment>
<keyword evidence="2" id="KW-0963">Cytoplasm</keyword>
<feature type="domain" description="TRNA-binding" evidence="9">
    <location>
        <begin position="96"/>
        <end position="197"/>
    </location>
</feature>
<dbReference type="FunFam" id="2.40.50.140:FF:000047">
    <property type="entry name" value="tyrosine--tRNA ligase, cytoplasmic isoform X2"/>
    <property type="match status" value="1"/>
</dbReference>
<dbReference type="Gene3D" id="2.40.50.140">
    <property type="entry name" value="Nucleic acid-binding proteins"/>
    <property type="match status" value="1"/>
</dbReference>
<feature type="region of interest" description="Disordered" evidence="8">
    <location>
        <begin position="39"/>
        <end position="88"/>
    </location>
</feature>
<evidence type="ECO:0000313" key="10">
    <source>
        <dbReference type="EMBL" id="KHJ74942.1"/>
    </source>
</evidence>
<evidence type="ECO:0000256" key="1">
    <source>
        <dbReference type="ARBA" id="ARBA00004496"/>
    </source>
</evidence>
<evidence type="ECO:0000256" key="7">
    <source>
        <dbReference type="SAM" id="Coils"/>
    </source>
</evidence>
<dbReference type="PANTHER" id="PTHR11586:SF33">
    <property type="entry name" value="AMINOACYL TRNA SYNTHASE COMPLEX-INTERACTING MULTIFUNCTIONAL PROTEIN 1"/>
    <property type="match status" value="1"/>
</dbReference>
<dbReference type="PANTHER" id="PTHR11586">
    <property type="entry name" value="TRNA-AMINOACYLATION COFACTOR ARC1 FAMILY MEMBER"/>
    <property type="match status" value="1"/>
</dbReference>